<dbReference type="InterPro" id="IPR008333">
    <property type="entry name" value="Cbr1-like_FAD-bd_dom"/>
</dbReference>
<dbReference type="CDD" id="cd00207">
    <property type="entry name" value="fer2"/>
    <property type="match status" value="1"/>
</dbReference>
<dbReference type="SUPFAM" id="SSF63380">
    <property type="entry name" value="Riboflavin synthase domain-like"/>
    <property type="match status" value="1"/>
</dbReference>
<dbReference type="Pfam" id="PF00175">
    <property type="entry name" value="NAD_binding_1"/>
    <property type="match status" value="1"/>
</dbReference>
<dbReference type="EMBL" id="QUOU01000001">
    <property type="protein sequence ID" value="REL28896.1"/>
    <property type="molecule type" value="Genomic_DNA"/>
</dbReference>
<reference evidence="5 6" key="1">
    <citation type="submission" date="2018-08" db="EMBL/GenBank/DDBJ databases">
        <title>Thalassotalea euphylliae genome.</title>
        <authorList>
            <person name="Summers S."/>
            <person name="Rice S.A."/>
            <person name="Freckelton M.L."/>
            <person name="Nedved B.T."/>
            <person name="Hadfield M.G."/>
        </authorList>
    </citation>
    <scope>NUCLEOTIDE SEQUENCE [LARGE SCALE GENOMIC DNA]</scope>
    <source>
        <strain evidence="5 6">H1</strain>
    </source>
</reference>
<dbReference type="SUPFAM" id="SSF52343">
    <property type="entry name" value="Ferredoxin reductase-like, C-terminal NADP-linked domain"/>
    <property type="match status" value="1"/>
</dbReference>
<dbReference type="PROSITE" id="PS51384">
    <property type="entry name" value="FAD_FR"/>
    <property type="match status" value="1"/>
</dbReference>
<dbReference type="InterPro" id="IPR001041">
    <property type="entry name" value="2Fe-2S_ferredoxin-type"/>
</dbReference>
<dbReference type="InterPro" id="IPR017927">
    <property type="entry name" value="FAD-bd_FR_type"/>
</dbReference>
<dbReference type="InterPro" id="IPR001433">
    <property type="entry name" value="OxRdtase_FAD/NAD-bd"/>
</dbReference>
<feature type="domain" description="2Fe-2S ferredoxin-type" evidence="3">
    <location>
        <begin position="567"/>
        <end position="657"/>
    </location>
</feature>
<dbReference type="InterPro" id="IPR039261">
    <property type="entry name" value="FNR_nucleotide-bd"/>
</dbReference>
<name>A0A3E0TW77_9GAMM</name>
<dbReference type="Gene3D" id="3.40.50.80">
    <property type="entry name" value="Nucleotide-binding domain of ferredoxin-NADP reductase (FNR) module"/>
    <property type="match status" value="1"/>
</dbReference>
<dbReference type="Gene3D" id="3.10.20.30">
    <property type="match status" value="1"/>
</dbReference>
<proteinExistence type="predicted"/>
<dbReference type="Pfam" id="PF00970">
    <property type="entry name" value="FAD_binding_6"/>
    <property type="match status" value="1"/>
</dbReference>
<dbReference type="InterPro" id="IPR036010">
    <property type="entry name" value="2Fe-2S_ferredoxin-like_sf"/>
</dbReference>
<evidence type="ECO:0000256" key="1">
    <source>
        <dbReference type="ARBA" id="ARBA00023075"/>
    </source>
</evidence>
<dbReference type="InterPro" id="IPR012349">
    <property type="entry name" value="Split_barrel_FMN-bd"/>
</dbReference>
<dbReference type="PRINTS" id="PR00409">
    <property type="entry name" value="PHDIOXRDTASE"/>
</dbReference>
<gene>
    <name evidence="5" type="ORF">DXX93_10600</name>
</gene>
<dbReference type="Gene3D" id="2.30.110.10">
    <property type="entry name" value="Electron Transport, Fmn-binding Protein, Chain A"/>
    <property type="match status" value="1"/>
</dbReference>
<organism evidence="5 6">
    <name type="scientific">Thalassotalea euphylliae</name>
    <dbReference type="NCBI Taxonomy" id="1655234"/>
    <lineage>
        <taxon>Bacteria</taxon>
        <taxon>Pseudomonadati</taxon>
        <taxon>Pseudomonadota</taxon>
        <taxon>Gammaproteobacteria</taxon>
        <taxon>Alteromonadales</taxon>
        <taxon>Colwelliaceae</taxon>
        <taxon>Thalassotalea</taxon>
    </lineage>
</organism>
<protein>
    <submittedName>
        <fullName evidence="5">FAD-binding oxidoreductase</fullName>
    </submittedName>
</protein>
<dbReference type="GO" id="GO:0051537">
    <property type="term" value="F:2 iron, 2 sulfur cluster binding"/>
    <property type="evidence" value="ECO:0007669"/>
    <property type="project" value="InterPro"/>
</dbReference>
<evidence type="ECO:0000259" key="4">
    <source>
        <dbReference type="PROSITE" id="PS51384"/>
    </source>
</evidence>
<dbReference type="InterPro" id="IPR012675">
    <property type="entry name" value="Beta-grasp_dom_sf"/>
</dbReference>
<evidence type="ECO:0000259" key="3">
    <source>
        <dbReference type="PROSITE" id="PS51085"/>
    </source>
</evidence>
<evidence type="ECO:0000313" key="6">
    <source>
        <dbReference type="Proteomes" id="UP000256478"/>
    </source>
</evidence>
<dbReference type="AlphaFoldDB" id="A0A3E0TW77"/>
<dbReference type="CDD" id="cd06184">
    <property type="entry name" value="flavohem_like_fad_nad_binding"/>
    <property type="match status" value="1"/>
</dbReference>
<feature type="domain" description="FAD-binding FR-type" evidence="4">
    <location>
        <begin position="303"/>
        <end position="405"/>
    </location>
</feature>
<accession>A0A3E0TW77</accession>
<dbReference type="PROSITE" id="PS00197">
    <property type="entry name" value="2FE2S_FER_1"/>
    <property type="match status" value="1"/>
</dbReference>
<comment type="caution">
    <text evidence="5">The sequence shown here is derived from an EMBL/GenBank/DDBJ whole genome shotgun (WGS) entry which is preliminary data.</text>
</comment>
<dbReference type="InterPro" id="IPR017938">
    <property type="entry name" value="Riboflavin_synthase-like_b-brl"/>
</dbReference>
<dbReference type="OrthoDB" id="9796486at2"/>
<dbReference type="PANTHER" id="PTHR42815:SF2">
    <property type="entry name" value="FAD-BINDING, PUTATIVE (AFU_ORTHOLOGUE AFUA_6G07600)-RELATED"/>
    <property type="match status" value="1"/>
</dbReference>
<dbReference type="PANTHER" id="PTHR42815">
    <property type="entry name" value="FAD-BINDING, PUTATIVE (AFU_ORTHOLOGUE AFUA_6G07600)-RELATED"/>
    <property type="match status" value="1"/>
</dbReference>
<dbReference type="GO" id="GO:0016491">
    <property type="term" value="F:oxidoreductase activity"/>
    <property type="evidence" value="ECO:0007669"/>
    <property type="project" value="InterPro"/>
</dbReference>
<sequence>METFGRRVIRDHFPQQHREFYHQLPFLFTGHSDSSGQVWASILCGEPGFISTPDEYHIQINTKPLPGDPLAESLSTGLKVGFLGIELATRRRNRFSATLNQKSKAGFELTIDQTFGNCPQYIQSRSIKVRAVQPTIAIERFTYFDEATMALIAQADTFFVASHSGEAVAGQASGADVSHRGGKPGFVRIDDKKTLTIPDYLGNNHFNTLGNFQVNSAAGLLFIDFERGDVISLTGHAEILWQESDIEHFQGAERAWQFKVTRLVRMKGVLPFVFDFDNYASTTEITGTWLAAEAQKQSHKNLHTWQDYRLVKVEQESRNVKAFYLSPVSGVKPTFEAGQFLTLKTDVDGQPQIRTYTLACSPHDEHYRIAIKRETNGVFSNYMHYELAVGDIIECKAPRGGFVIDPLEQRPAILLAGGIGITPILSMARHCILDTTRTRHLRELYVFCSARTPQERSFYDELNQLADRSKGLMKVYWVLSDPQDAQPGLDYQVQGRLNAEVLKAALRLDNYQVFICGPQTYMQSMYDMCLALGINDNNIFAEAFGSGAIARQTEQSNQPAVIDAEQALVTFEKSQVEQEWTPDQGSLLEFAEQHGLAPDFGCRNGSCGSCVVKKKAGSVNYSQQPQCDFDNENEVVLCCARPAASNDSGLVEVTIDC</sequence>
<comment type="cofactor">
    <cofactor evidence="2">
        <name>[2Fe-2S] cluster</name>
        <dbReference type="ChEBI" id="CHEBI:190135"/>
    </cofactor>
</comment>
<dbReference type="SUPFAM" id="SSF50475">
    <property type="entry name" value="FMN-binding split barrel"/>
    <property type="match status" value="1"/>
</dbReference>
<evidence type="ECO:0000313" key="5">
    <source>
        <dbReference type="EMBL" id="REL28896.1"/>
    </source>
</evidence>
<dbReference type="SUPFAM" id="SSF54292">
    <property type="entry name" value="2Fe-2S ferredoxin-like"/>
    <property type="match status" value="1"/>
</dbReference>
<dbReference type="Gene3D" id="2.40.30.10">
    <property type="entry name" value="Translation factors"/>
    <property type="match status" value="1"/>
</dbReference>
<dbReference type="Pfam" id="PF00111">
    <property type="entry name" value="Fer2"/>
    <property type="match status" value="1"/>
</dbReference>
<dbReference type="Proteomes" id="UP000256478">
    <property type="component" value="Unassembled WGS sequence"/>
</dbReference>
<evidence type="ECO:0000256" key="2">
    <source>
        <dbReference type="ARBA" id="ARBA00034078"/>
    </source>
</evidence>
<dbReference type="InterPro" id="IPR006058">
    <property type="entry name" value="2Fe2S_fd_BS"/>
</dbReference>
<dbReference type="PROSITE" id="PS51085">
    <property type="entry name" value="2FE2S_FER_2"/>
    <property type="match status" value="1"/>
</dbReference>
<keyword evidence="1" id="KW-0830">Ubiquinone</keyword>